<dbReference type="InterPro" id="IPR029058">
    <property type="entry name" value="AB_hydrolase_fold"/>
</dbReference>
<dbReference type="EMBL" id="VCQT01000020">
    <property type="protein sequence ID" value="TMW14019.1"/>
    <property type="molecule type" value="Genomic_DNA"/>
</dbReference>
<reference evidence="2 3" key="1">
    <citation type="submission" date="2019-05" db="EMBL/GenBank/DDBJ databases">
        <title>Genome of Alcanivorax gelatiniphagus, an oil degrading marine bacteria.</title>
        <authorList>
            <person name="Kwon K.K."/>
        </authorList>
    </citation>
    <scope>NUCLEOTIDE SEQUENCE [LARGE SCALE GENOMIC DNA]</scope>
    <source>
        <strain evidence="2 3">MEBiC 08158</strain>
    </source>
</reference>
<dbReference type="InterPro" id="IPR041127">
    <property type="entry name" value="PET_hydrolase/cutinase-like"/>
</dbReference>
<dbReference type="SUPFAM" id="SSF53474">
    <property type="entry name" value="alpha/beta-Hydrolases"/>
    <property type="match status" value="1"/>
</dbReference>
<accession>A0ABY2XPZ0</accession>
<evidence type="ECO:0000259" key="1">
    <source>
        <dbReference type="Pfam" id="PF12740"/>
    </source>
</evidence>
<gene>
    <name evidence="2" type="ORF">FGS76_04910</name>
</gene>
<comment type="caution">
    <text evidence="2">The sequence shown here is derived from an EMBL/GenBank/DDBJ whole genome shotgun (WGS) entry which is preliminary data.</text>
</comment>
<sequence length="249" mass="26532">MVGTVLSCGVANAAPLDPYEDEGPYSTTRELGLSCTVFRPSNLTGDHPIVVWGNGTGTTPTAYRRGLEHWASWGFVVAAANTSNAGTGQDMLDCIGHLQSRGYASQLDFSAIGASGHSQGGGGTIMAGRDSRITATAPVQPYILGLGHDTTSQYQQTAPMLLLSGSFDVLAGPLLNQRPVYQRVDVPVFWAERTAATHFEPVGDFGDFKGITTAWWLYQLSGDSSAADLFTGPCTACNLFGWDIERKNF</sequence>
<feature type="domain" description="PET hydrolase/cutinase-like" evidence="1">
    <location>
        <begin position="71"/>
        <end position="201"/>
    </location>
</feature>
<evidence type="ECO:0000313" key="2">
    <source>
        <dbReference type="EMBL" id="TMW14019.1"/>
    </source>
</evidence>
<protein>
    <submittedName>
        <fullName evidence="2">Alpha/beta hydrolase</fullName>
    </submittedName>
</protein>
<keyword evidence="3" id="KW-1185">Reference proteome</keyword>
<proteinExistence type="predicted"/>
<evidence type="ECO:0000313" key="3">
    <source>
        <dbReference type="Proteomes" id="UP000739180"/>
    </source>
</evidence>
<name>A0ABY2XPZ0_9GAMM</name>
<dbReference type="Proteomes" id="UP000739180">
    <property type="component" value="Unassembled WGS sequence"/>
</dbReference>
<dbReference type="GO" id="GO:0016787">
    <property type="term" value="F:hydrolase activity"/>
    <property type="evidence" value="ECO:0007669"/>
    <property type="project" value="UniProtKB-KW"/>
</dbReference>
<keyword evidence="2" id="KW-0378">Hydrolase</keyword>
<dbReference type="Pfam" id="PF12740">
    <property type="entry name" value="PETase"/>
    <property type="match status" value="1"/>
</dbReference>
<organism evidence="2 3">
    <name type="scientific">Alloalcanivorax gelatiniphagus</name>
    <dbReference type="NCBI Taxonomy" id="1194167"/>
    <lineage>
        <taxon>Bacteria</taxon>
        <taxon>Pseudomonadati</taxon>
        <taxon>Pseudomonadota</taxon>
        <taxon>Gammaproteobacteria</taxon>
        <taxon>Oceanospirillales</taxon>
        <taxon>Alcanivoracaceae</taxon>
        <taxon>Alloalcanivorax</taxon>
    </lineage>
</organism>
<dbReference type="Gene3D" id="3.40.50.1820">
    <property type="entry name" value="alpha/beta hydrolase"/>
    <property type="match status" value="1"/>
</dbReference>